<dbReference type="PANTHER" id="PTHR43975">
    <property type="entry name" value="ZGC:101858"/>
    <property type="match status" value="1"/>
</dbReference>
<proteinExistence type="predicted"/>
<dbReference type="InterPro" id="IPR002347">
    <property type="entry name" value="SDR_fam"/>
</dbReference>
<dbReference type="InterPro" id="IPR036291">
    <property type="entry name" value="NAD(P)-bd_dom_sf"/>
</dbReference>
<feature type="non-terminal residue" evidence="1">
    <location>
        <position position="1"/>
    </location>
</feature>
<dbReference type="PANTHER" id="PTHR43975:SF2">
    <property type="entry name" value="EG:BACR7A4.14 PROTEIN-RELATED"/>
    <property type="match status" value="1"/>
</dbReference>
<protein>
    <submittedName>
        <fullName evidence="1">Uncharacterized protein</fullName>
    </submittedName>
</protein>
<dbReference type="PRINTS" id="PR00081">
    <property type="entry name" value="GDHRDH"/>
</dbReference>
<dbReference type="AlphaFoldDB" id="A0A7R9R138"/>
<keyword evidence="2" id="KW-1185">Reference proteome</keyword>
<organism evidence="1">
    <name type="scientific">Oppiella nova</name>
    <dbReference type="NCBI Taxonomy" id="334625"/>
    <lineage>
        <taxon>Eukaryota</taxon>
        <taxon>Metazoa</taxon>
        <taxon>Ecdysozoa</taxon>
        <taxon>Arthropoda</taxon>
        <taxon>Chelicerata</taxon>
        <taxon>Arachnida</taxon>
        <taxon>Acari</taxon>
        <taxon>Acariformes</taxon>
        <taxon>Sarcoptiformes</taxon>
        <taxon>Oribatida</taxon>
        <taxon>Brachypylina</taxon>
        <taxon>Oppioidea</taxon>
        <taxon>Oppiidae</taxon>
        <taxon>Oppiella</taxon>
    </lineage>
</organism>
<feature type="non-terminal residue" evidence="1">
    <location>
        <position position="131"/>
    </location>
</feature>
<accession>A0A7R9R138</accession>
<dbReference type="Proteomes" id="UP000728032">
    <property type="component" value="Unassembled WGS sequence"/>
</dbReference>
<dbReference type="EMBL" id="OC955514">
    <property type="protein sequence ID" value="CAD7664744.1"/>
    <property type="molecule type" value="Genomic_DNA"/>
</dbReference>
<dbReference type="EMBL" id="CAJPVJ010040689">
    <property type="protein sequence ID" value="CAG2181881.1"/>
    <property type="molecule type" value="Genomic_DNA"/>
</dbReference>
<evidence type="ECO:0000313" key="2">
    <source>
        <dbReference type="Proteomes" id="UP000728032"/>
    </source>
</evidence>
<reference evidence="1" key="1">
    <citation type="submission" date="2020-11" db="EMBL/GenBank/DDBJ databases">
        <authorList>
            <person name="Tran Van P."/>
        </authorList>
    </citation>
    <scope>NUCLEOTIDE SEQUENCE</scope>
</reference>
<sequence>ISNDEFKQVKTAYNFTGKVILTTGSSSGIGEGVVKLFSRLGANVVVTGRKAPEVKRVAKEAQELSPNNLKPLEVVADVAKSEDLKRLLSETIKTFGKLDILVNNAGMGRYVNIKDDGILANFDQTMNVNLR</sequence>
<name>A0A7R9R138_9ACAR</name>
<gene>
    <name evidence="1" type="ORF">ONB1V03_LOCUS21302</name>
</gene>
<dbReference type="SUPFAM" id="SSF51735">
    <property type="entry name" value="NAD(P)-binding Rossmann-fold domains"/>
    <property type="match status" value="1"/>
</dbReference>
<dbReference type="Pfam" id="PF00106">
    <property type="entry name" value="adh_short"/>
    <property type="match status" value="1"/>
</dbReference>
<dbReference type="Gene3D" id="3.40.50.720">
    <property type="entry name" value="NAD(P)-binding Rossmann-like Domain"/>
    <property type="match status" value="1"/>
</dbReference>
<dbReference type="OrthoDB" id="6432056at2759"/>
<evidence type="ECO:0000313" key="1">
    <source>
        <dbReference type="EMBL" id="CAD7664744.1"/>
    </source>
</evidence>